<gene>
    <name evidence="1" type="ORF">FWK35_00005774</name>
</gene>
<dbReference type="EMBL" id="VUJU01000718">
    <property type="protein sequence ID" value="KAF0768708.1"/>
    <property type="molecule type" value="Genomic_DNA"/>
</dbReference>
<dbReference type="OrthoDB" id="10365245at2759"/>
<organism evidence="1 2">
    <name type="scientific">Aphis craccivora</name>
    <name type="common">Cowpea aphid</name>
    <dbReference type="NCBI Taxonomy" id="307492"/>
    <lineage>
        <taxon>Eukaryota</taxon>
        <taxon>Metazoa</taxon>
        <taxon>Ecdysozoa</taxon>
        <taxon>Arthropoda</taxon>
        <taxon>Hexapoda</taxon>
        <taxon>Insecta</taxon>
        <taxon>Pterygota</taxon>
        <taxon>Neoptera</taxon>
        <taxon>Paraneoptera</taxon>
        <taxon>Hemiptera</taxon>
        <taxon>Sternorrhyncha</taxon>
        <taxon>Aphidomorpha</taxon>
        <taxon>Aphidoidea</taxon>
        <taxon>Aphididae</taxon>
        <taxon>Aphidini</taxon>
        <taxon>Aphis</taxon>
        <taxon>Aphis</taxon>
    </lineage>
</organism>
<reference evidence="1 2" key="1">
    <citation type="submission" date="2019-08" db="EMBL/GenBank/DDBJ databases">
        <title>Whole genome of Aphis craccivora.</title>
        <authorList>
            <person name="Voronova N.V."/>
            <person name="Shulinski R.S."/>
            <person name="Bandarenka Y.V."/>
            <person name="Zhorov D.G."/>
            <person name="Warner D."/>
        </authorList>
    </citation>
    <scope>NUCLEOTIDE SEQUENCE [LARGE SCALE GENOMIC DNA]</scope>
    <source>
        <strain evidence="1">180601</strain>
        <tissue evidence="1">Whole Body</tissue>
    </source>
</reference>
<protein>
    <submittedName>
        <fullName evidence="1">Uncharacterized protein</fullName>
    </submittedName>
</protein>
<dbReference type="Proteomes" id="UP000478052">
    <property type="component" value="Unassembled WGS sequence"/>
</dbReference>
<name>A0A6G0ZCT7_APHCR</name>
<evidence type="ECO:0000313" key="2">
    <source>
        <dbReference type="Proteomes" id="UP000478052"/>
    </source>
</evidence>
<keyword evidence="2" id="KW-1185">Reference proteome</keyword>
<feature type="non-terminal residue" evidence="1">
    <location>
        <position position="1"/>
    </location>
</feature>
<accession>A0A6G0ZCT7</accession>
<evidence type="ECO:0000313" key="1">
    <source>
        <dbReference type="EMBL" id="KAF0768708.1"/>
    </source>
</evidence>
<sequence length="354" mass="39749">LYLNIDEDAISIGSNSDDEILSDKENDVLVDQNPEIYTIIPGVQVGSLVYVDNLNFRYLVCHRKNHNDWPFNPASASVKLNNPGNLSLNRLHDHHPEIINKPLAFIKEAVSKRVLSPGNLSSSVRLVYNQEIVNHPEVAEHYTYFSKVNLIVNGNQVGVVFANTETIERYRAELGTVVVAGFDSTFKTVPKSPPEHKKGTFFTFQIVYRSVVLALPHLPAHRGHPDRPRHDINDEKLNLIKNQCYVELHHAQQNYTRQERFIITQTICQHIRILNVDGDILMFLRRAGHQNDGYVHCTRTDWSTPSRAQNGYGTAAAVTDIGSTTTTLARILLSAITATISNLTETSCAHAIEP</sequence>
<dbReference type="AlphaFoldDB" id="A0A6G0ZCT7"/>
<comment type="caution">
    <text evidence="1">The sequence shown here is derived from an EMBL/GenBank/DDBJ whole genome shotgun (WGS) entry which is preliminary data.</text>
</comment>
<proteinExistence type="predicted"/>